<proteinExistence type="inferred from homology"/>
<dbReference type="InterPro" id="IPR054472">
    <property type="entry name" value="WHD"/>
</dbReference>
<dbReference type="SMART" id="SM00382">
    <property type="entry name" value="AAA"/>
    <property type="match status" value="2"/>
</dbReference>
<evidence type="ECO:0000256" key="3">
    <source>
        <dbReference type="ARBA" id="ARBA00022840"/>
    </source>
</evidence>
<dbReference type="InterPro" id="IPR003593">
    <property type="entry name" value="AAA+_ATPase"/>
</dbReference>
<evidence type="ECO:0000256" key="1">
    <source>
        <dbReference type="ARBA" id="ARBA00006914"/>
    </source>
</evidence>
<feature type="compositionally biased region" description="Polar residues" evidence="4">
    <location>
        <begin position="392"/>
        <end position="403"/>
    </location>
</feature>
<protein>
    <recommendedName>
        <fullName evidence="5">AAA+ ATPase domain-containing protein</fullName>
    </recommendedName>
</protein>
<comment type="similarity">
    <text evidence="1">Belongs to the AAA ATPase family.</text>
</comment>
<organism evidence="6">
    <name type="scientific">Neobodo designis</name>
    <name type="common">Flagellated protozoan</name>
    <name type="synonym">Bodo designis</name>
    <dbReference type="NCBI Taxonomy" id="312471"/>
    <lineage>
        <taxon>Eukaryota</taxon>
        <taxon>Discoba</taxon>
        <taxon>Euglenozoa</taxon>
        <taxon>Kinetoplastea</taxon>
        <taxon>Metakinetoplastina</taxon>
        <taxon>Neobodonida</taxon>
        <taxon>Neobodo</taxon>
    </lineage>
</organism>
<feature type="region of interest" description="Disordered" evidence="4">
    <location>
        <begin position="346"/>
        <end position="418"/>
    </location>
</feature>
<feature type="region of interest" description="Disordered" evidence="4">
    <location>
        <begin position="23"/>
        <end position="75"/>
    </location>
</feature>
<evidence type="ECO:0000313" key="6">
    <source>
        <dbReference type="EMBL" id="CAD9146123.1"/>
    </source>
</evidence>
<keyword evidence="2" id="KW-0547">Nucleotide-binding</keyword>
<sequence>MSQTLRATLEDIIISFIAPAAEPVAPAARPSAKKASPKKGGKKRGGAAAASGDDAEPEQQQQAAAPAPTRAAADLSKEDAEKFASLWQLTATDAVKAAIEIDAPSDEAFANDSDFICAEEAWTSSRAWEICVSAMAMPQTATNLATTGGLNTIQAIDLITKVTAAVRKWVDSRAAAMSPPPRAHLLAARLGLSRKETAALLHIHVQHVGTSAPSAQGISLAPNSIARAVRMSSGELIEFVKDHRPHMKQGVIAISEANFKNALSETRLKMPTEVVTALCGATLTDEQLIKLEKTALCDVVRETANGAAAVPSAKLPPRAEQGSDGQPASRRFPTSDEILAEVAAGMAKAATEGASDADGDSSSDDGADDAAEKAVDAAVAAALNGNGNGNGHSFQREATSNPGSPVWNAAAQEKKASSPYEDDMTYMDDCFKWLATIIKKRNAEADVKDEDDDYYNPKNKAEATLRELKGRERVLRSTMMSRLTETKKKSWRPRAEALAERLGLTDTEKNILLLLVGNVVSHDILIAVNGRYVMRGDGQREFTVGYILFVLFGGLEDRVQGRKCFYTTSPLLKHGLVSVSAPSSTRTCFNTDLSDYMVDVDRRIVDHLMGLETEPSEMVQGSKVYTPTVPLGQVVLPDATKQAVITTIGHYSLLSSCKRKVGFGNALGEGASGGGLVLLFYGPSGTGKTMLANAVAKDLGKKVLTINVQHFRQLSTSQGSDVMRFIFREAKLSDAIIFFDECESIFEARDSNPMLTSILPEFERYDGIVILATNRAQAIDEAMNRRISLMVEFTLPDHEMRERIWRAHLPDKLKIADDVSIDTVALDYELSGGLIKNAVLAALSAAVARENSDEPTVTMDDLVHGAKTQMRGLFQAANASAFANKNQSTYITPRRRLEDVVLPAEALEQLKQIVKLAKSRHTLYAQWGFDQRDGDQQNAVVLLHGPSGTGKSLAAEAIAFECGLALRVANTAALMHAGDSQSEVQKAFEEARQMGAAVVFDEAQCLFDHNERAGQLAQQIQFFANSFTKPVLVLAQTDKGGGAATADMRMCKLRFTDELAFSLPSKALRRKLWDAFLPARVPRADGGVDFARLAAEQSVSARVIKAVCFSCCAKVALRSAEARVVSTDDLLAELREHAEMERRRAANTSMFI</sequence>
<name>A0A7S1W306_NEODS</name>
<feature type="compositionally biased region" description="Low complexity" evidence="4">
    <location>
        <begin position="376"/>
        <end position="385"/>
    </location>
</feature>
<dbReference type="Gene3D" id="1.10.8.60">
    <property type="match status" value="1"/>
</dbReference>
<keyword evidence="3" id="KW-0067">ATP-binding</keyword>
<feature type="compositionally biased region" description="Basic residues" evidence="4">
    <location>
        <begin position="31"/>
        <end position="45"/>
    </location>
</feature>
<feature type="compositionally biased region" description="Low complexity" evidence="4">
    <location>
        <begin position="46"/>
        <end position="73"/>
    </location>
</feature>
<dbReference type="EMBL" id="HBGF01045276">
    <property type="protein sequence ID" value="CAD9146123.1"/>
    <property type="molecule type" value="Transcribed_RNA"/>
</dbReference>
<evidence type="ECO:0000259" key="5">
    <source>
        <dbReference type="SMART" id="SM00382"/>
    </source>
</evidence>
<dbReference type="Gene3D" id="3.40.50.300">
    <property type="entry name" value="P-loop containing nucleotide triphosphate hydrolases"/>
    <property type="match status" value="2"/>
</dbReference>
<dbReference type="GO" id="GO:0005524">
    <property type="term" value="F:ATP binding"/>
    <property type="evidence" value="ECO:0007669"/>
    <property type="project" value="UniProtKB-KW"/>
</dbReference>
<dbReference type="InterPro" id="IPR027417">
    <property type="entry name" value="P-loop_NTPase"/>
</dbReference>
<reference evidence="6" key="1">
    <citation type="submission" date="2021-01" db="EMBL/GenBank/DDBJ databases">
        <authorList>
            <person name="Corre E."/>
            <person name="Pelletier E."/>
            <person name="Niang G."/>
            <person name="Scheremetjew M."/>
            <person name="Finn R."/>
            <person name="Kale V."/>
            <person name="Holt S."/>
            <person name="Cochrane G."/>
            <person name="Meng A."/>
            <person name="Brown T."/>
            <person name="Cohen L."/>
        </authorList>
    </citation>
    <scope>NUCLEOTIDE SEQUENCE</scope>
    <source>
        <strain evidence="6">CCAP 1951/1</strain>
    </source>
</reference>
<evidence type="ECO:0000256" key="4">
    <source>
        <dbReference type="SAM" id="MobiDB-lite"/>
    </source>
</evidence>
<dbReference type="InterPro" id="IPR003959">
    <property type="entry name" value="ATPase_AAA_core"/>
</dbReference>
<feature type="domain" description="AAA+ ATPase" evidence="5">
    <location>
        <begin position="674"/>
        <end position="797"/>
    </location>
</feature>
<dbReference type="FunFam" id="3.40.50.300:FF:002589">
    <property type="entry name" value="Putative AAA family ATPase"/>
    <property type="match status" value="1"/>
</dbReference>
<feature type="compositionally biased region" description="Acidic residues" evidence="4">
    <location>
        <begin position="355"/>
        <end position="369"/>
    </location>
</feature>
<evidence type="ECO:0000256" key="2">
    <source>
        <dbReference type="ARBA" id="ARBA00022741"/>
    </source>
</evidence>
<dbReference type="SUPFAM" id="SSF52540">
    <property type="entry name" value="P-loop containing nucleoside triphosphate hydrolases"/>
    <property type="match status" value="2"/>
</dbReference>
<dbReference type="PANTHER" id="PTHR23073">
    <property type="entry name" value="26S PROTEASOME REGULATORY SUBUNIT"/>
    <property type="match status" value="1"/>
</dbReference>
<dbReference type="Pfam" id="PF22977">
    <property type="entry name" value="WHD"/>
    <property type="match status" value="1"/>
</dbReference>
<accession>A0A7S1W306</accession>
<dbReference type="Pfam" id="PF00004">
    <property type="entry name" value="AAA"/>
    <property type="match status" value="2"/>
</dbReference>
<dbReference type="InterPro" id="IPR050221">
    <property type="entry name" value="26S_Proteasome_ATPase"/>
</dbReference>
<dbReference type="GO" id="GO:0016887">
    <property type="term" value="F:ATP hydrolysis activity"/>
    <property type="evidence" value="ECO:0007669"/>
    <property type="project" value="InterPro"/>
</dbReference>
<feature type="domain" description="AAA+ ATPase" evidence="5">
    <location>
        <begin position="937"/>
        <end position="1065"/>
    </location>
</feature>
<feature type="region of interest" description="Disordered" evidence="4">
    <location>
        <begin position="307"/>
        <end position="332"/>
    </location>
</feature>
<dbReference type="CDD" id="cd19481">
    <property type="entry name" value="RecA-like_protease"/>
    <property type="match status" value="1"/>
</dbReference>
<gene>
    <name evidence="6" type="ORF">NDES1114_LOCUS30307</name>
</gene>
<dbReference type="AlphaFoldDB" id="A0A7S1W306"/>